<keyword evidence="5" id="KW-0804">Transcription</keyword>
<dbReference type="CDD" id="cd22908">
    <property type="entry name" value="HFD_NFYC-like"/>
    <property type="match status" value="1"/>
</dbReference>
<dbReference type="Pfam" id="PF00125">
    <property type="entry name" value="Histone"/>
    <property type="match status" value="1"/>
</dbReference>
<comment type="subcellular location">
    <subcellularLocation>
        <location evidence="1">Nucleus</location>
    </subcellularLocation>
</comment>
<dbReference type="FunFam" id="1.10.20.10:FF:000017">
    <property type="entry name" value="Ccaat-binding factor complex subunit"/>
    <property type="match status" value="1"/>
</dbReference>
<dbReference type="InterPro" id="IPR009072">
    <property type="entry name" value="Histone-fold"/>
</dbReference>
<organism evidence="10 11">
    <name type="scientific">Pichia kudriavzevii</name>
    <name type="common">Yeast</name>
    <name type="synonym">Issatchenkia orientalis</name>
    <dbReference type="NCBI Taxonomy" id="4909"/>
    <lineage>
        <taxon>Eukaryota</taxon>
        <taxon>Fungi</taxon>
        <taxon>Dikarya</taxon>
        <taxon>Ascomycota</taxon>
        <taxon>Saccharomycotina</taxon>
        <taxon>Pichiomycetes</taxon>
        <taxon>Pichiales</taxon>
        <taxon>Pichiaceae</taxon>
        <taxon>Pichia</taxon>
    </lineage>
</organism>
<evidence type="ECO:0000256" key="3">
    <source>
        <dbReference type="ARBA" id="ARBA00023125"/>
    </source>
</evidence>
<gene>
    <name evidence="10" type="ORF">CAS74_004713</name>
</gene>
<evidence type="ECO:0000313" key="10">
    <source>
        <dbReference type="EMBL" id="OUT20461.1"/>
    </source>
</evidence>
<evidence type="ECO:0000313" key="11">
    <source>
        <dbReference type="Proteomes" id="UP000195871"/>
    </source>
</evidence>
<feature type="compositionally biased region" description="Polar residues" evidence="8">
    <location>
        <begin position="278"/>
        <end position="290"/>
    </location>
</feature>
<keyword evidence="6" id="KW-0539">Nucleus</keyword>
<keyword evidence="4" id="KW-0010">Activator</keyword>
<protein>
    <recommendedName>
        <fullName evidence="9">Core Histone H2A/H2B/H3 domain-containing protein</fullName>
    </recommendedName>
</protein>
<evidence type="ECO:0000256" key="6">
    <source>
        <dbReference type="ARBA" id="ARBA00023242"/>
    </source>
</evidence>
<dbReference type="InterPro" id="IPR007125">
    <property type="entry name" value="H2A/H2B/H3"/>
</dbReference>
<name>A0A1Z8JIQ2_PICKU</name>
<keyword evidence="3" id="KW-0238">DNA-binding</keyword>
<evidence type="ECO:0000256" key="2">
    <source>
        <dbReference type="ARBA" id="ARBA00023015"/>
    </source>
</evidence>
<evidence type="ECO:0000256" key="4">
    <source>
        <dbReference type="ARBA" id="ARBA00023159"/>
    </source>
</evidence>
<dbReference type="SUPFAM" id="SSF47113">
    <property type="entry name" value="Histone-fold"/>
    <property type="match status" value="1"/>
</dbReference>
<proteinExistence type="inferred from homology"/>
<comment type="caution">
    <text evidence="10">The sequence shown here is derived from an EMBL/GenBank/DDBJ whole genome shotgun (WGS) entry which is preliminary data.</text>
</comment>
<keyword evidence="2" id="KW-0805">Transcription regulation</keyword>
<evidence type="ECO:0000259" key="9">
    <source>
        <dbReference type="Pfam" id="PF00125"/>
    </source>
</evidence>
<dbReference type="GO" id="GO:0016602">
    <property type="term" value="C:CCAAT-binding factor complex"/>
    <property type="evidence" value="ECO:0007669"/>
    <property type="project" value="TreeGrafter"/>
</dbReference>
<reference evidence="10 11" key="1">
    <citation type="submission" date="2017-05" db="EMBL/GenBank/DDBJ databases">
        <title>The Genome Sequence of Candida krusei Ckrusei653.</title>
        <authorList>
            <person name="Cuomo C."/>
            <person name="Forche A."/>
            <person name="Young S."/>
            <person name="Abouelleil A."/>
            <person name="Cao P."/>
            <person name="Chapman S."/>
            <person name="Cusick C."/>
            <person name="Shea T."/>
            <person name="Nusbaum C."/>
            <person name="Birren B."/>
        </authorList>
    </citation>
    <scope>NUCLEOTIDE SEQUENCE [LARGE SCALE GENOMIC DNA]</scope>
    <source>
        <strain evidence="10 11">Ckrusei653</strain>
    </source>
</reference>
<dbReference type="Proteomes" id="UP000195871">
    <property type="component" value="Unassembled WGS sequence"/>
</dbReference>
<dbReference type="GO" id="GO:0000978">
    <property type="term" value="F:RNA polymerase II cis-regulatory region sequence-specific DNA binding"/>
    <property type="evidence" value="ECO:0007669"/>
    <property type="project" value="TreeGrafter"/>
</dbReference>
<dbReference type="Gene3D" id="1.10.20.10">
    <property type="entry name" value="Histone, subunit A"/>
    <property type="match status" value="1"/>
</dbReference>
<dbReference type="EMBL" id="NHMM01000008">
    <property type="protein sequence ID" value="OUT20461.1"/>
    <property type="molecule type" value="Genomic_DNA"/>
</dbReference>
<feature type="compositionally biased region" description="Gly residues" evidence="8">
    <location>
        <begin position="57"/>
        <end position="76"/>
    </location>
</feature>
<feature type="domain" description="Core Histone H2A/H2B/H3" evidence="9">
    <location>
        <begin position="171"/>
        <end position="243"/>
    </location>
</feature>
<dbReference type="GO" id="GO:0001228">
    <property type="term" value="F:DNA-binding transcription activator activity, RNA polymerase II-specific"/>
    <property type="evidence" value="ECO:0007669"/>
    <property type="project" value="TreeGrafter"/>
</dbReference>
<dbReference type="PANTHER" id="PTHR10252:SF8">
    <property type="entry name" value="NUCLEAR TRANSCRIPTION FACTOR Y SUBUNIT GAMMA"/>
    <property type="match status" value="1"/>
</dbReference>
<feature type="compositionally biased region" description="Acidic residues" evidence="8">
    <location>
        <begin position="88"/>
        <end position="127"/>
    </location>
</feature>
<feature type="region of interest" description="Disordered" evidence="8">
    <location>
        <begin position="259"/>
        <end position="290"/>
    </location>
</feature>
<dbReference type="GO" id="GO:0046982">
    <property type="term" value="F:protein heterodimerization activity"/>
    <property type="evidence" value="ECO:0007669"/>
    <property type="project" value="InterPro"/>
</dbReference>
<accession>A0A1Z8JIQ2</accession>
<comment type="similarity">
    <text evidence="7">Belongs to the NFYC/HAP5 subunit family.</text>
</comment>
<evidence type="ECO:0000256" key="5">
    <source>
        <dbReference type="ARBA" id="ARBA00023163"/>
    </source>
</evidence>
<dbReference type="InterPro" id="IPR050568">
    <property type="entry name" value="Transcr_DNA_Rep_Reg"/>
</dbReference>
<evidence type="ECO:0000256" key="8">
    <source>
        <dbReference type="SAM" id="MobiDB-lite"/>
    </source>
</evidence>
<dbReference type="PANTHER" id="PTHR10252">
    <property type="entry name" value="HISTONE-LIKE TRANSCRIPTION FACTOR CCAAT-RELATED"/>
    <property type="match status" value="1"/>
</dbReference>
<evidence type="ECO:0000256" key="1">
    <source>
        <dbReference type="ARBA" id="ARBA00004123"/>
    </source>
</evidence>
<dbReference type="AlphaFoldDB" id="A0A1Z8JIQ2"/>
<evidence type="ECO:0000256" key="7">
    <source>
        <dbReference type="ARBA" id="ARBA00038129"/>
    </source>
</evidence>
<feature type="region of interest" description="Disordered" evidence="8">
    <location>
        <begin position="1"/>
        <end position="127"/>
    </location>
</feature>
<dbReference type="VEuPathDB" id="FungiDB:C5L36_0B10500"/>
<sequence>MDISDEIPYPQLDLGVDAEKDHMDKMGPNGSDNQRFDYYGDSVHHGGASSMRENGLHKGGNAVGNGIEGLRGAGDGGVDEHDNSNGNEEGDDEVAQGGGDDDADEEQEEEGDEEEEEEEEEEEYDERVYELDDDINEPSGAFANVGQGLTGKYKNYMMQYWQNTIDSIERDDHDFKNHQLPLARIKKVMKTDEDVKMISAEAPILFAKGCDIFITELTMRAWIHAEENKRRTLQKSDIAAALQKSDMFDFLIDIVPREEEKKKKSDSHRHQHPDHVQEQQFYDNNQYYNS</sequence>